<dbReference type="EMBL" id="CP011428">
    <property type="protein sequence ID" value="AKH09801.1"/>
    <property type="molecule type" value="Genomic_DNA"/>
</dbReference>
<evidence type="ECO:0000313" key="8">
    <source>
        <dbReference type="EMBL" id="ECV8762502.1"/>
    </source>
</evidence>
<reference evidence="14 18" key="1">
    <citation type="submission" date="2014-09" db="EMBL/GenBank/DDBJ databases">
        <title>Salmonella Genotype and Phenotype Association.</title>
        <authorList>
            <person name="Chen Y."/>
            <person name="Folster J."/>
            <person name="Ayers S."/>
            <person name="Kabera C."/>
            <person name="Li C."/>
            <person name="Mukherjee S."/>
            <person name="Lam C."/>
            <person name="Zhao S."/>
            <person name="McDermott P."/>
        </authorList>
    </citation>
    <scope>NUCLEOTIDE SEQUENCE [LARGE SCALE GENOMIC DNA]</scope>
    <source>
        <strain evidence="14 18">CVM N32045</strain>
    </source>
</reference>
<dbReference type="Proteomes" id="UP000338496">
    <property type="component" value="Unassembled WGS sequence"/>
</dbReference>
<name>A0A0D6HV64_SALTM</name>
<dbReference type="Proteomes" id="UP000885385">
    <property type="component" value="Unassembled WGS sequence"/>
</dbReference>
<proteinExistence type="predicted"/>
<accession>A0A0D6HV64</accession>
<reference evidence="13" key="6">
    <citation type="submission" date="2019-01" db="EMBL/GenBank/DDBJ databases">
        <authorList>
            <consortium name="NCBI Pathogen Detection Project"/>
        </authorList>
    </citation>
    <scope>NUCLEOTIDE SEQUENCE</scope>
    <source>
        <strain evidence="12">Salmonella enterica</strain>
        <strain evidence="13">Typhimurium</strain>
    </source>
</reference>
<dbReference type="SUPFAM" id="SSF69279">
    <property type="entry name" value="Phage tail proteins"/>
    <property type="match status" value="1"/>
</dbReference>
<dbReference type="Proteomes" id="UP000034636">
    <property type="component" value="Chromosome"/>
</dbReference>
<dbReference type="EMBL" id="AAHIDF010000034">
    <property type="protein sequence ID" value="EBW3630559.1"/>
    <property type="molecule type" value="Genomic_DNA"/>
</dbReference>
<dbReference type="KEGG" id="seni:CY43_21970"/>
<dbReference type="EMBL" id="AAIKGB010000030">
    <property type="protein sequence ID" value="ECF1545857.1"/>
    <property type="molecule type" value="Genomic_DNA"/>
</dbReference>
<evidence type="ECO:0000313" key="14">
    <source>
        <dbReference type="EMBL" id="KTZ09608.1"/>
    </source>
</evidence>
<dbReference type="Proteomes" id="UP000054461">
    <property type="component" value="Unassembled WGS sequence"/>
</dbReference>
<dbReference type="Gene3D" id="3.55.50.10">
    <property type="entry name" value="Baseplate protein-like domains"/>
    <property type="match status" value="1"/>
</dbReference>
<dbReference type="Proteomes" id="UP000839911">
    <property type="component" value="Unassembled WGS sequence"/>
</dbReference>
<dbReference type="EMBL" id="DAAFPQ010000029">
    <property type="protein sequence ID" value="HAB0973429.1"/>
    <property type="molecule type" value="Genomic_DNA"/>
</dbReference>
<dbReference type="EMBL" id="AAMLUT010000040">
    <property type="protein sequence ID" value="EDI6667651.1"/>
    <property type="molecule type" value="Genomic_DNA"/>
</dbReference>
<dbReference type="PATRIC" id="fig|59201.135.peg.4662"/>
<dbReference type="Proteomes" id="UP000839617">
    <property type="component" value="Unassembled WGS sequence"/>
</dbReference>
<reference evidence="13" key="3">
    <citation type="journal article" date="2018" name="Genome Biol.">
        <title>SKESA: strategic k-mer extension for scrupulous assemblies.</title>
        <authorList>
            <person name="Souvorov A."/>
            <person name="Agarwala R."/>
            <person name="Lipman D.J."/>
        </authorList>
    </citation>
    <scope>NUCLEOTIDE SEQUENCE</scope>
    <source>
        <strain evidence="12">Salmonella enterica</strain>
        <strain evidence="13">Typhimurium</strain>
    </source>
</reference>
<dbReference type="EMBL" id="AAKUOT010000036">
    <property type="protein sequence ID" value="ECV8762502.1"/>
    <property type="molecule type" value="Genomic_DNA"/>
</dbReference>
<evidence type="ECO:0000313" key="13">
    <source>
        <dbReference type="EMBL" id="HAD3385150.1"/>
    </source>
</evidence>
<reference evidence="6" key="7">
    <citation type="submission" date="2019-03" db="EMBL/GenBank/DDBJ databases">
        <authorList>
            <person name="Ashton P.M."/>
            <person name="Dallman T."/>
            <person name="Nair S."/>
            <person name="De Pinna E."/>
            <person name="Peters T."/>
            <person name="Grant K."/>
        </authorList>
    </citation>
    <scope>NUCLEOTIDE SEQUENCE [LARGE SCALE GENOMIC DNA]</scope>
    <source>
        <strain evidence="2">231108</strain>
        <strain evidence="6">265852</strain>
        <strain evidence="15">29290</strain>
        <strain evidence="4">356083</strain>
        <strain evidence="3">422529</strain>
        <strain evidence="16">425567</strain>
        <strain evidence="10">43916</strain>
        <strain evidence="8">86846</strain>
    </source>
</reference>
<dbReference type="SMR" id="A0A0D6HV64"/>
<accession>A0A0F7JE27</accession>
<dbReference type="Proteomes" id="UP000839909">
    <property type="component" value="Unassembled WGS sequence"/>
</dbReference>
<accession>A0A0M2IVG4</accession>
<dbReference type="Proteomes" id="UP000839616">
    <property type="component" value="Unassembled WGS sequence"/>
</dbReference>
<gene>
    <name evidence="8" type="ORF">AAB27_16535</name>
    <name evidence="15" type="ORF">AU613_18030</name>
    <name evidence="10" type="ORF">AVC05_17380</name>
    <name evidence="7" type="ORF">B1P38_22710</name>
    <name evidence="5" type="ORF">CE70_18135</name>
    <name evidence="11" type="ORF">CFF59_20630</name>
    <name evidence="14" type="ORF">DD95_17250</name>
    <name evidence="2" type="ORF">DPF41_21115</name>
    <name evidence="3" type="ORF">DPS76_21255</name>
    <name evidence="16" type="ORF">DRM14_10580</name>
    <name evidence="4" type="ORF">DU071_20160</name>
    <name evidence="6" type="ORF">E0935_21800</name>
    <name evidence="9" type="ORF">F3R12_21665</name>
    <name evidence="13" type="ORF">G1P26_13690</name>
    <name evidence="12" type="ORF">GB466_23150</name>
    <name evidence="1" type="ORF">SE14_04446</name>
</gene>
<sequence>MAEITVSGGVFATLTPIFTLWYGHKEITYDIAPYVTSISYSDSIKNESDVIAIALEDSTGRWVNEWYPGKGDTLALRLGYQGEDLLDCGIYVIDKIDISAPPSTVNIDGIATSVSKALRTKNSQGFEETTLSAIASRIAQKHGLTLAGKIAPLTIDRVTQYAETDVAFLKRLASEYGYTVKVTATELIFSHLPTLRCLAPVKTLRRTDVSHYTFKDTINRIYKNATVQHQNSKQKELVIYTHDSQEKTSARGAATSADTLKINSRAPDTGAAQAKANAALDSHNEYQQTGTLSLMGCPQLTAGNKIELSDFGVLSGQWLIDKSMHKLTRSGGYTTEIDISRGPATSQ</sequence>
<dbReference type="AlphaFoldDB" id="A0A0D6HV64"/>
<dbReference type="EMBL" id="JYVU01000044">
    <property type="protein sequence ID" value="KTZ09608.1"/>
    <property type="molecule type" value="Genomic_DNA"/>
</dbReference>
<evidence type="ECO:0000313" key="5">
    <source>
        <dbReference type="EMBL" id="ECE0297054.1"/>
    </source>
</evidence>
<protein>
    <submittedName>
        <fullName evidence="14">Bacteriophage regulatory protein</fullName>
    </submittedName>
    <submittedName>
        <fullName evidence="13">Phage late control D family protein</fullName>
    </submittedName>
    <submittedName>
        <fullName evidence="2">Phage protein D</fullName>
    </submittedName>
    <submittedName>
        <fullName evidence="1">Putative cytoplasmic protein</fullName>
    </submittedName>
</protein>
<dbReference type="eggNOG" id="COG3500">
    <property type="taxonomic scope" value="Bacteria"/>
</dbReference>
<dbReference type="Proteomes" id="UP000885258">
    <property type="component" value="Unassembled WGS sequence"/>
</dbReference>
<evidence type="ECO:0000313" key="1">
    <source>
        <dbReference type="EMBL" id="AKH09801.1"/>
    </source>
</evidence>
<dbReference type="Pfam" id="PF05954">
    <property type="entry name" value="Phage_GPD"/>
    <property type="match status" value="1"/>
</dbReference>
<evidence type="ECO:0000313" key="3">
    <source>
        <dbReference type="EMBL" id="EBW5464936.1"/>
    </source>
</evidence>
<dbReference type="Proteomes" id="UP000839907">
    <property type="component" value="Unassembled WGS sequence"/>
</dbReference>
<dbReference type="Proteomes" id="UP000839595">
    <property type="component" value="Unassembled WGS sequence"/>
</dbReference>
<dbReference type="PANTHER" id="PTHR35862">
    <property type="entry name" value="FELS-2 PROPHAGE PROTEIN"/>
    <property type="match status" value="1"/>
</dbReference>
<dbReference type="EMBL" id="RSUA01000038">
    <property type="protein sequence ID" value="MIT50755.1"/>
    <property type="molecule type" value="Genomic_DNA"/>
</dbReference>
<evidence type="ECO:0000313" key="16">
    <source>
        <dbReference type="EMBL" id="MLP85760.1"/>
    </source>
</evidence>
<evidence type="ECO:0000313" key="19">
    <source>
        <dbReference type="Proteomes" id="UP000338496"/>
    </source>
</evidence>
<evidence type="ECO:0000313" key="4">
    <source>
        <dbReference type="EMBL" id="EBY1704212.1"/>
    </source>
</evidence>
<evidence type="ECO:0000313" key="11">
    <source>
        <dbReference type="EMBL" id="EDI6667651.1"/>
    </source>
</evidence>
<dbReference type="EMBL" id="RVDJ01000008">
    <property type="protein sequence ID" value="MLP85760.1"/>
    <property type="molecule type" value="Genomic_DNA"/>
</dbReference>
<evidence type="ECO:0000313" key="9">
    <source>
        <dbReference type="EMBL" id="ECW0642406.1"/>
    </source>
</evidence>
<evidence type="ECO:0000313" key="2">
    <source>
        <dbReference type="EMBL" id="EBW3630559.1"/>
    </source>
</evidence>
<dbReference type="EMBL" id="AAKVET010000027">
    <property type="protein sequence ID" value="ECW0642406.1"/>
    <property type="molecule type" value="Genomic_DNA"/>
</dbReference>
<evidence type="ECO:0000313" key="6">
    <source>
        <dbReference type="EMBL" id="ECF1545857.1"/>
    </source>
</evidence>
<dbReference type="OMA" id="GRWIKEW"/>
<evidence type="ECO:0000313" key="12">
    <source>
        <dbReference type="EMBL" id="HAB0973429.1"/>
    </source>
</evidence>
<evidence type="ECO:0000313" key="17">
    <source>
        <dbReference type="Proteomes" id="UP000034636"/>
    </source>
</evidence>
<dbReference type="RefSeq" id="WP_000818154.1">
    <property type="nucleotide sequence ID" value="NZ_AP023291.1"/>
</dbReference>
<dbReference type="EMBL" id="AALDNI010000040">
    <property type="protein sequence ID" value="ECY5342992.1"/>
    <property type="molecule type" value="Genomic_DNA"/>
</dbReference>
<reference evidence="5 19" key="5">
    <citation type="submission" date="2018-07" db="EMBL/GenBank/DDBJ databases">
        <authorList>
            <consortium name="GenomeTrakr network: Whole genome sequencing for foodborne pathogen traceback"/>
        </authorList>
    </citation>
    <scope>NUCLEOTIDE SEQUENCE [LARGE SCALE GENOMIC DNA]</scope>
    <source>
        <strain evidence="9">AUSMDU00020735</strain>
        <strain evidence="5 19">VA_WGS-00080</strain>
    </source>
</reference>
<evidence type="ECO:0000313" key="15">
    <source>
        <dbReference type="EMBL" id="MIT50755.1"/>
    </source>
</evidence>
<dbReference type="EMBL" id="AAHIPE010000031">
    <property type="protein sequence ID" value="EBW5464936.1"/>
    <property type="molecule type" value="Genomic_DNA"/>
</dbReference>
<reference evidence="11" key="4">
    <citation type="submission" date="2018-07" db="EMBL/GenBank/DDBJ databases">
        <authorList>
            <consortium name="PulseNet: The National Subtyping Network for Foodborne Disease Surveillance"/>
            <person name="Tarr C.L."/>
            <person name="Trees E."/>
            <person name="Katz L.S."/>
            <person name="Carleton-Romer H.A."/>
            <person name="Stroika S."/>
            <person name="Kucerova Z."/>
            <person name="Roache K.F."/>
            <person name="Sabol A.L."/>
            <person name="Besser J."/>
            <person name="Gerner-Smidt P."/>
        </authorList>
    </citation>
    <scope>NUCLEOTIDE SEQUENCE [LARGE SCALE GENOMIC DNA]</scope>
    <source>
        <strain evidence="7">PNUSAS008736</strain>
        <strain evidence="11">PNUSAS016739</strain>
    </source>
</reference>
<dbReference type="PANTHER" id="PTHR35862:SF1">
    <property type="entry name" value="FELS-2 PROPHAGE PROTEIN"/>
    <property type="match status" value="1"/>
</dbReference>
<dbReference type="Proteomes" id="UP000839581">
    <property type="component" value="Unassembled WGS sequence"/>
</dbReference>
<dbReference type="EMBL" id="AAKRET010000033">
    <property type="protein sequence ID" value="ECU8356336.1"/>
    <property type="molecule type" value="Genomic_DNA"/>
</dbReference>
<evidence type="ECO:0000313" key="10">
    <source>
        <dbReference type="EMBL" id="ECY5342992.1"/>
    </source>
</evidence>
<dbReference type="Proteomes" id="UP000839915">
    <property type="component" value="Unassembled WGS sequence"/>
</dbReference>
<evidence type="ECO:0000313" key="7">
    <source>
        <dbReference type="EMBL" id="ECU8356336.1"/>
    </source>
</evidence>
<evidence type="ECO:0000313" key="18">
    <source>
        <dbReference type="Proteomes" id="UP000054461"/>
    </source>
</evidence>
<dbReference type="Proteomes" id="UP000839908">
    <property type="component" value="Unassembled WGS sequence"/>
</dbReference>
<dbReference type="EMBL" id="AAIGQE010000013">
    <property type="protein sequence ID" value="ECE0297054.1"/>
    <property type="molecule type" value="Genomic_DNA"/>
</dbReference>
<reference evidence="1 17" key="2">
    <citation type="journal article" date="2015" name="Genome Announc.">
        <title>Complete Genome Sequencing of a Multidrug-Resistant and Human-Invasive Salmonella enterica Serovar Typhimurium Strain of the Emerging Sequence Type 213 Genotype.</title>
        <authorList>
            <person name="Calva E."/>
            <person name="Silva C."/>
            <person name="Zaidi M.B."/>
            <person name="Sanchez-Flores A."/>
            <person name="Estrada K."/>
            <person name="Silva G.G."/>
            <person name="Soto-Jimenez L.M."/>
            <person name="Wiesner M."/>
            <person name="Fernandez-Mora M."/>
            <person name="Edwards R.A."/>
            <person name="Vinuesa P."/>
        </authorList>
    </citation>
    <scope>NUCLEOTIDE SEQUENCE [LARGE SCALE GENOMIC DNA]</scope>
    <source>
        <strain evidence="1 17">YU39</strain>
    </source>
</reference>
<organism evidence="13">
    <name type="scientific">Salmonella typhimurium</name>
    <dbReference type="NCBI Taxonomy" id="90371"/>
    <lineage>
        <taxon>Bacteria</taxon>
        <taxon>Pseudomonadati</taxon>
        <taxon>Pseudomonadota</taxon>
        <taxon>Gammaproteobacteria</taxon>
        <taxon>Enterobacterales</taxon>
        <taxon>Enterobacteriaceae</taxon>
        <taxon>Salmonella</taxon>
    </lineage>
</organism>
<dbReference type="EMBL" id="AAHNIA010000048">
    <property type="protein sequence ID" value="EBY1704212.1"/>
    <property type="molecule type" value="Genomic_DNA"/>
</dbReference>
<dbReference type="EMBL" id="DAAOJU010000009">
    <property type="protein sequence ID" value="HAD3385150.1"/>
    <property type="molecule type" value="Genomic_DNA"/>
</dbReference>
<dbReference type="InterPro" id="IPR052726">
    <property type="entry name" value="Phage_Baseplate_Hub"/>
</dbReference>